<feature type="region of interest" description="Disordered" evidence="1">
    <location>
        <begin position="85"/>
        <end position="143"/>
    </location>
</feature>
<comment type="caution">
    <text evidence="2">The sequence shown here is derived from an EMBL/GenBank/DDBJ whole genome shotgun (WGS) entry which is preliminary data.</text>
</comment>
<keyword evidence="3" id="KW-1185">Reference proteome</keyword>
<protein>
    <submittedName>
        <fullName evidence="2">Uncharacterized protein</fullName>
    </submittedName>
</protein>
<feature type="region of interest" description="Disordered" evidence="1">
    <location>
        <begin position="22"/>
        <end position="59"/>
    </location>
</feature>
<feature type="region of interest" description="Disordered" evidence="1">
    <location>
        <begin position="290"/>
        <end position="335"/>
    </location>
</feature>
<evidence type="ECO:0000313" key="2">
    <source>
        <dbReference type="EMBL" id="CAI4217301.1"/>
    </source>
</evidence>
<sequence>MPPSLRFTGDGGGIDSIAPFLAQLHQTKNQKPSPRLGPWLDRDDDGVPSFPGRKMGGVGSSRAAISIYSYASTSTAPTALSSVWDHDTGSVATGRASQPPSQPHSQPSHRHQHGHNPSSSSSSSSRNQGSSAASTSSEAPERHEFLTDQALRVIREQAEPPSTFRNPPPRMPCEFSRYTGCDLTFCPDTQVEQLIDHELRVHLNYNPPATCLCWFCDDFKFESDVMTEGDRRHNFGNRMMHIAQHFQDAERGTIRPDFFFLDHLRLHGLISMAVFEREKNIHETDQVEGLKPLQHKTQRMAREEEQRSMVIVQDSRREERERRRRQDERRRPRDK</sequence>
<feature type="compositionally biased region" description="Basic and acidic residues" evidence="1">
    <location>
        <begin position="314"/>
        <end position="335"/>
    </location>
</feature>
<dbReference type="OrthoDB" id="409136at2759"/>
<accession>A0A9P1MD30</accession>
<feature type="compositionally biased region" description="Low complexity" evidence="1">
    <location>
        <begin position="97"/>
        <end position="106"/>
    </location>
</feature>
<feature type="compositionally biased region" description="Low complexity" evidence="1">
    <location>
        <begin position="118"/>
        <end position="138"/>
    </location>
</feature>
<reference evidence="2" key="1">
    <citation type="submission" date="2022-11" db="EMBL/GenBank/DDBJ databases">
        <authorList>
            <person name="Scott C."/>
            <person name="Bruce N."/>
        </authorList>
    </citation>
    <scope>NUCLEOTIDE SEQUENCE</scope>
</reference>
<name>A0A9P1MD30_9PEZI</name>
<gene>
    <name evidence="2" type="ORF">PPNO1_LOCUS6912</name>
</gene>
<dbReference type="Proteomes" id="UP000838763">
    <property type="component" value="Unassembled WGS sequence"/>
</dbReference>
<evidence type="ECO:0000313" key="3">
    <source>
        <dbReference type="Proteomes" id="UP000838763"/>
    </source>
</evidence>
<dbReference type="EMBL" id="CALLCH030000016">
    <property type="protein sequence ID" value="CAI4217301.1"/>
    <property type="molecule type" value="Genomic_DNA"/>
</dbReference>
<proteinExistence type="predicted"/>
<organism evidence="2 3">
    <name type="scientific">Parascedosporium putredinis</name>
    <dbReference type="NCBI Taxonomy" id="1442378"/>
    <lineage>
        <taxon>Eukaryota</taxon>
        <taxon>Fungi</taxon>
        <taxon>Dikarya</taxon>
        <taxon>Ascomycota</taxon>
        <taxon>Pezizomycotina</taxon>
        <taxon>Sordariomycetes</taxon>
        <taxon>Hypocreomycetidae</taxon>
        <taxon>Microascales</taxon>
        <taxon>Microascaceae</taxon>
        <taxon>Parascedosporium</taxon>
    </lineage>
</organism>
<evidence type="ECO:0000256" key="1">
    <source>
        <dbReference type="SAM" id="MobiDB-lite"/>
    </source>
</evidence>
<dbReference type="AlphaFoldDB" id="A0A9P1MD30"/>